<dbReference type="EMBL" id="JABEXW010000282">
    <property type="protein sequence ID" value="KAF4966594.1"/>
    <property type="molecule type" value="Genomic_DNA"/>
</dbReference>
<dbReference type="CDD" id="cd08249">
    <property type="entry name" value="enoyl_reductase_like"/>
    <property type="match status" value="1"/>
</dbReference>
<dbReference type="AlphaFoldDB" id="A0A8H4TZ49"/>
<dbReference type="InterPro" id="IPR047122">
    <property type="entry name" value="Trans-enoyl_RdTase-like"/>
</dbReference>
<proteinExistence type="inferred from homology"/>
<dbReference type="Pfam" id="PF08240">
    <property type="entry name" value="ADH_N"/>
    <property type="match status" value="1"/>
</dbReference>
<dbReference type="GO" id="GO:0016651">
    <property type="term" value="F:oxidoreductase activity, acting on NAD(P)H"/>
    <property type="evidence" value="ECO:0007669"/>
    <property type="project" value="InterPro"/>
</dbReference>
<dbReference type="InterPro" id="IPR036291">
    <property type="entry name" value="NAD(P)-bd_dom_sf"/>
</dbReference>
<reference evidence="4" key="2">
    <citation type="submission" date="2020-05" db="EMBL/GenBank/DDBJ databases">
        <authorList>
            <person name="Kim H.-S."/>
            <person name="Proctor R.H."/>
            <person name="Brown D.W."/>
        </authorList>
    </citation>
    <scope>NUCLEOTIDE SEQUENCE</scope>
    <source>
        <strain evidence="4">NRRL 20472</strain>
    </source>
</reference>
<feature type="domain" description="Enoyl reductase (ER)" evidence="3">
    <location>
        <begin position="14"/>
        <end position="341"/>
    </location>
</feature>
<dbReference type="Gene3D" id="3.40.50.720">
    <property type="entry name" value="NAD(P)-binding Rossmann-like Domain"/>
    <property type="match status" value="1"/>
</dbReference>
<sequence>MLLTNSAAWIPEEQAQLVVGQAPWPKVGDDDLIISTHAVAVNPVDWKIQSWGGFGVEYPYVLGEDVAGVVVEVGANFKHKFKTGQRVIGHAVGLAHGHAYGAFQKYPLLRGSLTAVVPDEIPLSEAVVLPLSISTAAAGLYTKIGLNLRSPREDTSSLADKKPTLLVWGGSSSVGSSVIQLAVASGYTVATTASLANFDYVRKLGATLVADYHEPDVTTKVIGFLSDTNIAGAYDAIGSEITVRQNAAVLHALGGGKIASVGKAPEVPHKDVEIVRISSGIIDNQEPNVAKEIWGEYVPAALVSGQLVPEPKPLVTGHGLSDVQDGLDKQKEGVSASKIVIELHPKKAVPATQPRCFAE</sequence>
<keyword evidence="2" id="KW-0560">Oxidoreductase</keyword>
<evidence type="ECO:0000256" key="2">
    <source>
        <dbReference type="ARBA" id="ARBA00023002"/>
    </source>
</evidence>
<protein>
    <recommendedName>
        <fullName evidence="3">Enoyl reductase (ER) domain-containing protein</fullName>
    </recommendedName>
</protein>
<dbReference type="InterPro" id="IPR020843">
    <property type="entry name" value="ER"/>
</dbReference>
<organism evidence="4 5">
    <name type="scientific">Fusarium sarcochroum</name>
    <dbReference type="NCBI Taxonomy" id="1208366"/>
    <lineage>
        <taxon>Eukaryota</taxon>
        <taxon>Fungi</taxon>
        <taxon>Dikarya</taxon>
        <taxon>Ascomycota</taxon>
        <taxon>Pezizomycotina</taxon>
        <taxon>Sordariomycetes</taxon>
        <taxon>Hypocreomycetidae</taxon>
        <taxon>Hypocreales</taxon>
        <taxon>Nectriaceae</taxon>
        <taxon>Fusarium</taxon>
        <taxon>Fusarium lateritium species complex</taxon>
    </lineage>
</organism>
<dbReference type="Pfam" id="PF00107">
    <property type="entry name" value="ADH_zinc_N"/>
    <property type="match status" value="1"/>
</dbReference>
<gene>
    <name evidence="4" type="ORF">FSARC_5758</name>
</gene>
<accession>A0A8H4TZ49</accession>
<evidence type="ECO:0000256" key="1">
    <source>
        <dbReference type="ARBA" id="ARBA00008072"/>
    </source>
</evidence>
<dbReference type="OrthoDB" id="48317at2759"/>
<reference evidence="4" key="1">
    <citation type="journal article" date="2020" name="BMC Genomics">
        <title>Correction to: Identification and distribution of gene clusters required for synthesis of sphingolipid metabolism inhibitors in diverse species of the filamentous fungus Fusarium.</title>
        <authorList>
            <person name="Kim H.S."/>
            <person name="Lohmar J.M."/>
            <person name="Busman M."/>
            <person name="Brown D.W."/>
            <person name="Naumann T.A."/>
            <person name="Divon H.H."/>
            <person name="Lysoe E."/>
            <person name="Uhlig S."/>
            <person name="Proctor R.H."/>
        </authorList>
    </citation>
    <scope>NUCLEOTIDE SEQUENCE</scope>
    <source>
        <strain evidence="4">NRRL 20472</strain>
    </source>
</reference>
<dbReference type="PANTHER" id="PTHR45348">
    <property type="entry name" value="HYPOTHETICAL OXIDOREDUCTASE (EUROFUNG)"/>
    <property type="match status" value="1"/>
</dbReference>
<comment type="caution">
    <text evidence="4">The sequence shown here is derived from an EMBL/GenBank/DDBJ whole genome shotgun (WGS) entry which is preliminary data.</text>
</comment>
<dbReference type="Proteomes" id="UP000622797">
    <property type="component" value="Unassembled WGS sequence"/>
</dbReference>
<dbReference type="InterPro" id="IPR013149">
    <property type="entry name" value="ADH-like_C"/>
</dbReference>
<dbReference type="Gene3D" id="3.90.180.10">
    <property type="entry name" value="Medium-chain alcohol dehydrogenases, catalytic domain"/>
    <property type="match status" value="1"/>
</dbReference>
<dbReference type="PANTHER" id="PTHR45348:SF2">
    <property type="entry name" value="ZINC-TYPE ALCOHOL DEHYDROGENASE-LIKE PROTEIN C2E1P3.01"/>
    <property type="match status" value="1"/>
</dbReference>
<evidence type="ECO:0000313" key="4">
    <source>
        <dbReference type="EMBL" id="KAF4966594.1"/>
    </source>
</evidence>
<name>A0A8H4TZ49_9HYPO</name>
<evidence type="ECO:0000313" key="5">
    <source>
        <dbReference type="Proteomes" id="UP000622797"/>
    </source>
</evidence>
<dbReference type="SUPFAM" id="SSF50129">
    <property type="entry name" value="GroES-like"/>
    <property type="match status" value="1"/>
</dbReference>
<dbReference type="InterPro" id="IPR013154">
    <property type="entry name" value="ADH-like_N"/>
</dbReference>
<keyword evidence="5" id="KW-1185">Reference proteome</keyword>
<evidence type="ECO:0000259" key="3">
    <source>
        <dbReference type="SMART" id="SM00829"/>
    </source>
</evidence>
<dbReference type="InterPro" id="IPR011032">
    <property type="entry name" value="GroES-like_sf"/>
</dbReference>
<dbReference type="SUPFAM" id="SSF51735">
    <property type="entry name" value="NAD(P)-binding Rossmann-fold domains"/>
    <property type="match status" value="1"/>
</dbReference>
<dbReference type="SMART" id="SM00829">
    <property type="entry name" value="PKS_ER"/>
    <property type="match status" value="1"/>
</dbReference>
<comment type="similarity">
    <text evidence="1">Belongs to the zinc-containing alcohol dehydrogenase family.</text>
</comment>